<dbReference type="AlphaFoldDB" id="A0A6A4VDM1"/>
<dbReference type="InterPro" id="IPR011047">
    <property type="entry name" value="Quinoprotein_ADH-like_sf"/>
</dbReference>
<dbReference type="Pfam" id="PF24805">
    <property type="entry name" value="EIF3I"/>
    <property type="match status" value="1"/>
</dbReference>
<organism evidence="9 10">
    <name type="scientific">Amphibalanus amphitrite</name>
    <name type="common">Striped barnacle</name>
    <name type="synonym">Balanus amphitrite</name>
    <dbReference type="NCBI Taxonomy" id="1232801"/>
    <lineage>
        <taxon>Eukaryota</taxon>
        <taxon>Metazoa</taxon>
        <taxon>Ecdysozoa</taxon>
        <taxon>Arthropoda</taxon>
        <taxon>Crustacea</taxon>
        <taxon>Multicrustacea</taxon>
        <taxon>Cirripedia</taxon>
        <taxon>Thoracica</taxon>
        <taxon>Thoracicalcarea</taxon>
        <taxon>Balanomorpha</taxon>
        <taxon>Balanoidea</taxon>
        <taxon>Balanidae</taxon>
        <taxon>Amphibalaninae</taxon>
        <taxon>Amphibalanus</taxon>
    </lineage>
</organism>
<dbReference type="SMART" id="SM00320">
    <property type="entry name" value="WD40"/>
    <property type="match status" value="4"/>
</dbReference>
<accession>A0A6A4VDM1</accession>
<evidence type="ECO:0000256" key="1">
    <source>
        <dbReference type="ARBA" id="ARBA00022490"/>
    </source>
</evidence>
<evidence type="ECO:0000256" key="6">
    <source>
        <dbReference type="ARBA" id="ARBA00038394"/>
    </source>
</evidence>
<dbReference type="Gene3D" id="2.130.10.10">
    <property type="entry name" value="YVTN repeat-like/Quinoprotein amine dehydrogenase"/>
    <property type="match status" value="1"/>
</dbReference>
<dbReference type="GO" id="GO:0003723">
    <property type="term" value="F:RNA binding"/>
    <property type="evidence" value="ECO:0007669"/>
    <property type="project" value="TreeGrafter"/>
</dbReference>
<evidence type="ECO:0000256" key="8">
    <source>
        <dbReference type="PROSITE-ProRule" id="PRU00221"/>
    </source>
</evidence>
<dbReference type="Proteomes" id="UP000440578">
    <property type="component" value="Unassembled WGS sequence"/>
</dbReference>
<feature type="repeat" description="WD" evidence="8">
    <location>
        <begin position="83"/>
        <end position="124"/>
    </location>
</feature>
<keyword evidence="3 8" id="KW-0853">WD repeat</keyword>
<keyword evidence="10" id="KW-1185">Reference proteome</keyword>
<dbReference type="SUPFAM" id="SSF50998">
    <property type="entry name" value="Quinoprotein alcohol dehydrogenase-like"/>
    <property type="match status" value="1"/>
</dbReference>
<keyword evidence="4" id="KW-0677">Repeat</keyword>
<dbReference type="InterPro" id="IPR027525">
    <property type="entry name" value="eIF3i"/>
</dbReference>
<name>A0A6A4VDM1_AMPAM</name>
<keyword evidence="1" id="KW-0963">Cytoplasm</keyword>
<comment type="similarity">
    <text evidence="6">Belongs to the WD repeat STRAP family.</text>
</comment>
<feature type="repeat" description="WD" evidence="8">
    <location>
        <begin position="180"/>
        <end position="210"/>
    </location>
</feature>
<evidence type="ECO:0000256" key="3">
    <source>
        <dbReference type="ARBA" id="ARBA00022574"/>
    </source>
</evidence>
<evidence type="ECO:0000256" key="7">
    <source>
        <dbReference type="ARBA" id="ARBA00040390"/>
    </source>
</evidence>
<reference evidence="9 10" key="1">
    <citation type="submission" date="2019-07" db="EMBL/GenBank/DDBJ databases">
        <title>Draft genome assembly of a fouling barnacle, Amphibalanus amphitrite (Darwin, 1854): The first reference genome for Thecostraca.</title>
        <authorList>
            <person name="Kim W."/>
        </authorList>
    </citation>
    <scope>NUCLEOTIDE SEQUENCE [LARGE SCALE GENOMIC DNA]</scope>
    <source>
        <strain evidence="9">SNU_AA5</strain>
        <tissue evidence="9">Soma without cirri and trophi</tissue>
    </source>
</reference>
<dbReference type="EMBL" id="VIIS01001857">
    <property type="protein sequence ID" value="KAF0291723.1"/>
    <property type="molecule type" value="Genomic_DNA"/>
</dbReference>
<keyword evidence="5" id="KW-0648">Protein biosynthesis</keyword>
<dbReference type="GO" id="GO:0003743">
    <property type="term" value="F:translation initiation factor activity"/>
    <property type="evidence" value="ECO:0007669"/>
    <property type="project" value="UniProtKB-KW"/>
</dbReference>
<dbReference type="GO" id="GO:0002183">
    <property type="term" value="P:cytoplasmic translational initiation"/>
    <property type="evidence" value="ECO:0007669"/>
    <property type="project" value="TreeGrafter"/>
</dbReference>
<evidence type="ECO:0000313" key="10">
    <source>
        <dbReference type="Proteomes" id="UP000440578"/>
    </source>
</evidence>
<dbReference type="PANTHER" id="PTHR19877:SF1">
    <property type="entry name" value="EUKARYOTIC TRANSLATION INITIATION FACTOR 3 SUBUNIT I"/>
    <property type="match status" value="1"/>
</dbReference>
<dbReference type="PROSITE" id="PS50294">
    <property type="entry name" value="WD_REPEATS_REGION"/>
    <property type="match status" value="1"/>
</dbReference>
<dbReference type="GO" id="GO:0071541">
    <property type="term" value="C:eukaryotic translation initiation factor 3 complex, eIF3m"/>
    <property type="evidence" value="ECO:0007669"/>
    <property type="project" value="TreeGrafter"/>
</dbReference>
<dbReference type="InterPro" id="IPR001680">
    <property type="entry name" value="WD40_rpt"/>
</dbReference>
<evidence type="ECO:0000256" key="5">
    <source>
        <dbReference type="ARBA" id="ARBA00022917"/>
    </source>
</evidence>
<comment type="caution">
    <text evidence="9">The sequence shown here is derived from an EMBL/GenBank/DDBJ whole genome shotgun (WGS) entry which is preliminary data.</text>
</comment>
<evidence type="ECO:0000256" key="2">
    <source>
        <dbReference type="ARBA" id="ARBA00022540"/>
    </source>
</evidence>
<evidence type="ECO:0000256" key="4">
    <source>
        <dbReference type="ARBA" id="ARBA00022737"/>
    </source>
</evidence>
<evidence type="ECO:0000313" key="9">
    <source>
        <dbReference type="EMBL" id="KAF0291723.1"/>
    </source>
</evidence>
<dbReference type="InterPro" id="IPR015943">
    <property type="entry name" value="WD40/YVTN_repeat-like_dom_sf"/>
</dbReference>
<dbReference type="OrthoDB" id="24966at2759"/>
<proteinExistence type="inferred from homology"/>
<sequence length="224" mass="25055">MIAYTTDKAMGNPCEIFVVDSRTADGLNAADPIVKIPITNGPKVTSMLWGPLDEYLVTGHESGEVVQWDLRSGKTEGKKTIMTHEHSNKINDMQLNQDGTMFITASKDHTAKLFDMATLEPMKTFKTERPVNSASISPIKDHIVLGGGQDAMDVTTTSSRQGKFEARFYHLIFEEEFARVKGHFGPINSLMFHPDGKSFASGGEDGYIRLQEFDPAYFEFRFDY</sequence>
<gene>
    <name evidence="9" type="primary">EIF3I</name>
    <name evidence="9" type="ORF">FJT64_010180</name>
</gene>
<keyword evidence="2 9" id="KW-0396">Initiation factor</keyword>
<protein>
    <recommendedName>
        <fullName evidence="7">Serine-threonine kinase receptor-associated protein</fullName>
    </recommendedName>
</protein>
<dbReference type="PANTHER" id="PTHR19877">
    <property type="entry name" value="EUKARYOTIC TRANSLATION INITIATION FACTOR 3 SUBUNIT I"/>
    <property type="match status" value="1"/>
</dbReference>
<dbReference type="PROSITE" id="PS50082">
    <property type="entry name" value="WD_REPEATS_2"/>
    <property type="match status" value="2"/>
</dbReference>